<dbReference type="InterPro" id="IPR043202">
    <property type="entry name" value="Band-7_stomatin-like"/>
</dbReference>
<dbReference type="FunFam" id="3.30.479.30:FF:000002">
    <property type="entry name" value="band 7 protein AGAP004871"/>
    <property type="match status" value="1"/>
</dbReference>
<evidence type="ECO:0000256" key="1">
    <source>
        <dbReference type="ARBA" id="ARBA00004370"/>
    </source>
</evidence>
<dbReference type="InterPro" id="IPR001972">
    <property type="entry name" value="Stomatin_HflK_fam"/>
</dbReference>
<evidence type="ECO:0000313" key="6">
    <source>
        <dbReference type="EMBL" id="CAJ0574947.1"/>
    </source>
</evidence>
<keyword evidence="4" id="KW-1133">Transmembrane helix</keyword>
<dbReference type="Proteomes" id="UP001177023">
    <property type="component" value="Unassembled WGS sequence"/>
</dbReference>
<comment type="subcellular location">
    <subcellularLocation>
        <location evidence="1">Membrane</location>
    </subcellularLocation>
</comment>
<evidence type="ECO:0000256" key="2">
    <source>
        <dbReference type="ARBA" id="ARBA00008164"/>
    </source>
</evidence>
<keyword evidence="4" id="KW-0812">Transmembrane</keyword>
<name>A0AA36CW23_9BILA</name>
<comment type="caution">
    <text evidence="6">The sequence shown here is derived from an EMBL/GenBank/DDBJ whole genome shotgun (WGS) entry which is preliminary data.</text>
</comment>
<dbReference type="PANTHER" id="PTHR10264:SF116">
    <property type="entry name" value="STOMATIN-3"/>
    <property type="match status" value="1"/>
</dbReference>
<dbReference type="EMBL" id="CATQJA010002634">
    <property type="protein sequence ID" value="CAJ0574947.1"/>
    <property type="molecule type" value="Genomic_DNA"/>
</dbReference>
<sequence length="288" mass="32061">MASRKMQKLSRKVSFSPLTLTSKLNDGRSVKQDWASLITIYLCWALVAVTFPFSLFFCIKIVTEYKRMVVYRLGRVPNHKPMGPGVVILLPCIDDYKTVDLRTMSYDVPSQEMLTRDSVTVSVDAAVYYRTSDPVASISAITDAHYSTRQLAQTTLRNLLGTRTLSEMMSDREGVATQAKFILDAATHLWGITVERVEIKDIRLPMELCRSMAAEAEAVRESDAKYASMALKAAADELSEVEGAVQLRVLHSLTKISAIDNHTVILPIPIDLIRAVVKKFSGPEASKE</sequence>
<dbReference type="Pfam" id="PF01145">
    <property type="entry name" value="Band_7"/>
    <property type="match status" value="1"/>
</dbReference>
<feature type="non-terminal residue" evidence="6">
    <location>
        <position position="288"/>
    </location>
</feature>
<keyword evidence="3 4" id="KW-0472">Membrane</keyword>
<evidence type="ECO:0000313" key="7">
    <source>
        <dbReference type="Proteomes" id="UP001177023"/>
    </source>
</evidence>
<proteinExistence type="inferred from homology"/>
<dbReference type="SMART" id="SM00244">
    <property type="entry name" value="PHB"/>
    <property type="match status" value="1"/>
</dbReference>
<organism evidence="6 7">
    <name type="scientific">Mesorhabditis spiculigera</name>
    <dbReference type="NCBI Taxonomy" id="96644"/>
    <lineage>
        <taxon>Eukaryota</taxon>
        <taxon>Metazoa</taxon>
        <taxon>Ecdysozoa</taxon>
        <taxon>Nematoda</taxon>
        <taxon>Chromadorea</taxon>
        <taxon>Rhabditida</taxon>
        <taxon>Rhabditina</taxon>
        <taxon>Rhabditomorpha</taxon>
        <taxon>Rhabditoidea</taxon>
        <taxon>Rhabditidae</taxon>
        <taxon>Mesorhabditinae</taxon>
        <taxon>Mesorhabditis</taxon>
    </lineage>
</organism>
<evidence type="ECO:0000259" key="5">
    <source>
        <dbReference type="SMART" id="SM00244"/>
    </source>
</evidence>
<dbReference type="Gene3D" id="3.30.479.30">
    <property type="entry name" value="Band 7 domain"/>
    <property type="match status" value="1"/>
</dbReference>
<accession>A0AA36CW23</accession>
<evidence type="ECO:0000256" key="4">
    <source>
        <dbReference type="SAM" id="Phobius"/>
    </source>
</evidence>
<reference evidence="6" key="1">
    <citation type="submission" date="2023-06" db="EMBL/GenBank/DDBJ databases">
        <authorList>
            <person name="Delattre M."/>
        </authorList>
    </citation>
    <scope>NUCLEOTIDE SEQUENCE</scope>
    <source>
        <strain evidence="6">AF72</strain>
    </source>
</reference>
<dbReference type="AlphaFoldDB" id="A0AA36CW23"/>
<dbReference type="Gene3D" id="6.10.250.2090">
    <property type="match status" value="1"/>
</dbReference>
<dbReference type="InterPro" id="IPR001107">
    <property type="entry name" value="Band_7"/>
</dbReference>
<feature type="domain" description="Band 7" evidence="5">
    <location>
        <begin position="57"/>
        <end position="216"/>
    </location>
</feature>
<gene>
    <name evidence="6" type="ORF">MSPICULIGERA_LOCUS13267</name>
</gene>
<dbReference type="PRINTS" id="PR00721">
    <property type="entry name" value="STOMATIN"/>
</dbReference>
<evidence type="ECO:0000256" key="3">
    <source>
        <dbReference type="ARBA" id="ARBA00023136"/>
    </source>
</evidence>
<dbReference type="InterPro" id="IPR036013">
    <property type="entry name" value="Band_7/SPFH_dom_sf"/>
</dbReference>
<keyword evidence="7" id="KW-1185">Reference proteome</keyword>
<dbReference type="PANTHER" id="PTHR10264">
    <property type="entry name" value="BAND 7 PROTEIN-RELATED"/>
    <property type="match status" value="1"/>
</dbReference>
<comment type="similarity">
    <text evidence="2">Belongs to the band 7/mec-2 family.</text>
</comment>
<dbReference type="GO" id="GO:0043005">
    <property type="term" value="C:neuron projection"/>
    <property type="evidence" value="ECO:0007669"/>
    <property type="project" value="UniProtKB-ARBA"/>
</dbReference>
<dbReference type="GO" id="GO:0005886">
    <property type="term" value="C:plasma membrane"/>
    <property type="evidence" value="ECO:0007669"/>
    <property type="project" value="InterPro"/>
</dbReference>
<feature type="transmembrane region" description="Helical" evidence="4">
    <location>
        <begin position="34"/>
        <end position="59"/>
    </location>
</feature>
<protein>
    <recommendedName>
        <fullName evidence="5">Band 7 domain-containing protein</fullName>
    </recommendedName>
</protein>
<dbReference type="SUPFAM" id="SSF117892">
    <property type="entry name" value="Band 7/SPFH domain"/>
    <property type="match status" value="1"/>
</dbReference>